<name>A0AAD7IGE1_9AGAR</name>
<sequence length="60" mass="6776">DSPAHLARICRAWRTVALSTPTLWSAIELRLDNADSLEHRLQLLKTWLTHSRGCPLSIAL</sequence>
<reference evidence="1" key="1">
    <citation type="submission" date="2023-03" db="EMBL/GenBank/DDBJ databases">
        <title>Massive genome expansion in bonnet fungi (Mycena s.s.) driven by repeated elements and novel gene families across ecological guilds.</title>
        <authorList>
            <consortium name="Lawrence Berkeley National Laboratory"/>
            <person name="Harder C.B."/>
            <person name="Miyauchi S."/>
            <person name="Viragh M."/>
            <person name="Kuo A."/>
            <person name="Thoen E."/>
            <person name="Andreopoulos B."/>
            <person name="Lu D."/>
            <person name="Skrede I."/>
            <person name="Drula E."/>
            <person name="Henrissat B."/>
            <person name="Morin E."/>
            <person name="Kohler A."/>
            <person name="Barry K."/>
            <person name="LaButti K."/>
            <person name="Morin E."/>
            <person name="Salamov A."/>
            <person name="Lipzen A."/>
            <person name="Mereny Z."/>
            <person name="Hegedus B."/>
            <person name="Baldrian P."/>
            <person name="Stursova M."/>
            <person name="Weitz H."/>
            <person name="Taylor A."/>
            <person name="Grigoriev I.V."/>
            <person name="Nagy L.G."/>
            <person name="Martin F."/>
            <person name="Kauserud H."/>
        </authorList>
    </citation>
    <scope>NUCLEOTIDE SEQUENCE</scope>
    <source>
        <strain evidence="1">CBHHK188m</strain>
    </source>
</reference>
<gene>
    <name evidence="1" type="ORF">DFH07DRAFT_701329</name>
</gene>
<organism evidence="1 2">
    <name type="scientific">Mycena maculata</name>
    <dbReference type="NCBI Taxonomy" id="230809"/>
    <lineage>
        <taxon>Eukaryota</taxon>
        <taxon>Fungi</taxon>
        <taxon>Dikarya</taxon>
        <taxon>Basidiomycota</taxon>
        <taxon>Agaricomycotina</taxon>
        <taxon>Agaricomycetes</taxon>
        <taxon>Agaricomycetidae</taxon>
        <taxon>Agaricales</taxon>
        <taxon>Marasmiineae</taxon>
        <taxon>Mycenaceae</taxon>
        <taxon>Mycena</taxon>
    </lineage>
</organism>
<evidence type="ECO:0000313" key="2">
    <source>
        <dbReference type="Proteomes" id="UP001215280"/>
    </source>
</evidence>
<proteinExistence type="predicted"/>
<dbReference type="EMBL" id="JARJLG010000124">
    <property type="protein sequence ID" value="KAJ7741178.1"/>
    <property type="molecule type" value="Genomic_DNA"/>
</dbReference>
<evidence type="ECO:0000313" key="1">
    <source>
        <dbReference type="EMBL" id="KAJ7741178.1"/>
    </source>
</evidence>
<dbReference type="AlphaFoldDB" id="A0AAD7IGE1"/>
<comment type="caution">
    <text evidence="1">The sequence shown here is derived from an EMBL/GenBank/DDBJ whole genome shotgun (WGS) entry which is preliminary data.</text>
</comment>
<protein>
    <recommendedName>
        <fullName evidence="3">F-box domain-containing protein</fullName>
    </recommendedName>
</protein>
<accession>A0AAD7IGE1</accession>
<dbReference type="Proteomes" id="UP001215280">
    <property type="component" value="Unassembled WGS sequence"/>
</dbReference>
<feature type="non-terminal residue" evidence="1">
    <location>
        <position position="60"/>
    </location>
</feature>
<feature type="non-terminal residue" evidence="1">
    <location>
        <position position="1"/>
    </location>
</feature>
<keyword evidence="2" id="KW-1185">Reference proteome</keyword>
<evidence type="ECO:0008006" key="3">
    <source>
        <dbReference type="Google" id="ProtNLM"/>
    </source>
</evidence>